<feature type="region of interest" description="Disordered" evidence="1">
    <location>
        <begin position="93"/>
        <end position="112"/>
    </location>
</feature>
<keyword evidence="3" id="KW-1185">Reference proteome</keyword>
<gene>
    <name evidence="2" type="ORF">BJ554DRAFT_7175</name>
</gene>
<protein>
    <submittedName>
        <fullName evidence="2">Uncharacterized protein</fullName>
    </submittedName>
</protein>
<comment type="caution">
    <text evidence="2">The sequence shown here is derived from an EMBL/GenBank/DDBJ whole genome shotgun (WGS) entry which is preliminary data.</text>
</comment>
<proteinExistence type="predicted"/>
<evidence type="ECO:0000313" key="2">
    <source>
        <dbReference type="EMBL" id="KAG5460739.1"/>
    </source>
</evidence>
<organism evidence="2 3">
    <name type="scientific">Olpidium bornovanus</name>
    <dbReference type="NCBI Taxonomy" id="278681"/>
    <lineage>
        <taxon>Eukaryota</taxon>
        <taxon>Fungi</taxon>
        <taxon>Fungi incertae sedis</taxon>
        <taxon>Olpidiomycota</taxon>
        <taxon>Olpidiomycotina</taxon>
        <taxon>Olpidiomycetes</taxon>
        <taxon>Olpidiales</taxon>
        <taxon>Olpidiaceae</taxon>
        <taxon>Olpidium</taxon>
    </lineage>
</organism>
<name>A0A8H7ZWH6_9FUNG</name>
<dbReference type="AlphaFoldDB" id="A0A8H7ZWH6"/>
<evidence type="ECO:0000313" key="3">
    <source>
        <dbReference type="Proteomes" id="UP000673691"/>
    </source>
</evidence>
<evidence type="ECO:0000256" key="1">
    <source>
        <dbReference type="SAM" id="MobiDB-lite"/>
    </source>
</evidence>
<sequence length="112" mass="12600">MQPCLRRAREGSFRWRVDSWAFSSFANLEQAPPVAFFVAFLRTAAPRMESHSGFRDWRRPTPRFGGAFPAAQNRPIAHCHFRARPGAATSLALGKLSTQRRPIPQAGEQSSF</sequence>
<dbReference type="EMBL" id="JAEFCI010004792">
    <property type="protein sequence ID" value="KAG5460739.1"/>
    <property type="molecule type" value="Genomic_DNA"/>
</dbReference>
<accession>A0A8H7ZWH6</accession>
<dbReference type="Proteomes" id="UP000673691">
    <property type="component" value="Unassembled WGS sequence"/>
</dbReference>
<reference evidence="2 3" key="1">
    <citation type="journal article" name="Sci. Rep.">
        <title>Genome-scale phylogenetic analyses confirm Olpidium as the closest living zoosporic fungus to the non-flagellated, terrestrial fungi.</title>
        <authorList>
            <person name="Chang Y."/>
            <person name="Rochon D."/>
            <person name="Sekimoto S."/>
            <person name="Wang Y."/>
            <person name="Chovatia M."/>
            <person name="Sandor L."/>
            <person name="Salamov A."/>
            <person name="Grigoriev I.V."/>
            <person name="Stajich J.E."/>
            <person name="Spatafora J.W."/>
        </authorList>
    </citation>
    <scope>NUCLEOTIDE SEQUENCE [LARGE SCALE GENOMIC DNA]</scope>
    <source>
        <strain evidence="2">S191</strain>
    </source>
</reference>